<dbReference type="RefSeq" id="WP_013581054.1">
    <property type="nucleotide sequence ID" value="NC_015064.1"/>
</dbReference>
<dbReference type="eggNOG" id="ENOG502ZPI4">
    <property type="taxonomic scope" value="Bacteria"/>
</dbReference>
<dbReference type="STRING" id="1198114.AciX9_2715"/>
<protein>
    <submittedName>
        <fullName evidence="1">Uncharacterized protein</fullName>
    </submittedName>
</protein>
<dbReference type="AlphaFoldDB" id="E8WX97"/>
<gene>
    <name evidence="1" type="ordered locus">AciX9_2715</name>
</gene>
<organism evidence="2">
    <name type="scientific">Granulicella tundricola (strain ATCC BAA-1859 / DSM 23138 / MP5ACTX9)</name>
    <dbReference type="NCBI Taxonomy" id="1198114"/>
    <lineage>
        <taxon>Bacteria</taxon>
        <taxon>Pseudomonadati</taxon>
        <taxon>Acidobacteriota</taxon>
        <taxon>Terriglobia</taxon>
        <taxon>Terriglobales</taxon>
        <taxon>Acidobacteriaceae</taxon>
        <taxon>Granulicella</taxon>
    </lineage>
</organism>
<dbReference type="EMBL" id="CP002480">
    <property type="protein sequence ID" value="ADW69739.1"/>
    <property type="molecule type" value="Genomic_DNA"/>
</dbReference>
<keyword evidence="2" id="KW-1185">Reference proteome</keyword>
<dbReference type="PaxDb" id="1198114-AciX9_2715"/>
<name>E8WX97_GRATM</name>
<accession>E8WX97</accession>
<dbReference type="HOGENOM" id="CLU_1568542_0_0_0"/>
<proteinExistence type="predicted"/>
<evidence type="ECO:0000313" key="2">
    <source>
        <dbReference type="Proteomes" id="UP000000343"/>
    </source>
</evidence>
<sequence length="170" mass="19542">MLASTSNLSYWFPLITAGVALLTALLTVVSSQTLEWLKERRSYRREVETRLLTRREALRERRNDFQRQTLLDLQDAILEYVSVKLETQRLQPSNELASKVLLANARITKLMTRVEDEEVRRLIDRAQEATRVTRPGESPAAAERPLGLILEEINNRIGGLLRKLDSEESL</sequence>
<dbReference type="Proteomes" id="UP000000343">
    <property type="component" value="Chromosome"/>
</dbReference>
<evidence type="ECO:0000313" key="1">
    <source>
        <dbReference type="EMBL" id="ADW69739.1"/>
    </source>
</evidence>
<dbReference type="KEGG" id="acm:AciX9_2715"/>
<reference evidence="2" key="1">
    <citation type="submission" date="2011-01" db="EMBL/GenBank/DDBJ databases">
        <title>Complete sequence of chromosome of Acidobacterium sp. MP5ACTX9.</title>
        <authorList>
            <consortium name="US DOE Joint Genome Institute"/>
            <person name="Lucas S."/>
            <person name="Copeland A."/>
            <person name="Lapidus A."/>
            <person name="Cheng J.-F."/>
            <person name="Goodwin L."/>
            <person name="Pitluck S."/>
            <person name="Teshima H."/>
            <person name="Detter J.C."/>
            <person name="Han C."/>
            <person name="Tapia R."/>
            <person name="Land M."/>
            <person name="Hauser L."/>
            <person name="Kyrpides N."/>
            <person name="Ivanova N."/>
            <person name="Ovchinnikova G."/>
            <person name="Pagani I."/>
            <person name="Rawat S.R."/>
            <person name="Mannisto M."/>
            <person name="Haggblom M.M."/>
            <person name="Woyke T."/>
        </authorList>
    </citation>
    <scope>NUCLEOTIDE SEQUENCE [LARGE SCALE GENOMIC DNA]</scope>
    <source>
        <strain evidence="2">MP5ACTX9</strain>
    </source>
</reference>